<dbReference type="eggNOG" id="COG0627">
    <property type="taxonomic scope" value="Bacteria"/>
</dbReference>
<protein>
    <submittedName>
        <fullName evidence="1">Esterase</fullName>
    </submittedName>
</protein>
<dbReference type="EMBL" id="CP003587">
    <property type="protein sequence ID" value="AGY57575.1"/>
    <property type="molecule type" value="Genomic_DNA"/>
</dbReference>
<dbReference type="Pfam" id="PF00756">
    <property type="entry name" value="Esterase"/>
    <property type="match status" value="1"/>
</dbReference>
<dbReference type="SUPFAM" id="SSF53474">
    <property type="entry name" value="alpha/beta-Hydrolases"/>
    <property type="match status" value="1"/>
</dbReference>
<reference evidence="1 2" key="1">
    <citation type="journal article" date="2013" name="PLoS ONE">
        <title>Cultivation and Complete Genome Sequencing of Gloeobacter kilaueensis sp. nov., from a Lava Cave in Kilauea Caldera, Hawai'i.</title>
        <authorList>
            <person name="Saw J.H."/>
            <person name="Schatz M."/>
            <person name="Brown M.V."/>
            <person name="Kunkel D.D."/>
            <person name="Foster J.S."/>
            <person name="Shick H."/>
            <person name="Christensen S."/>
            <person name="Hou S."/>
            <person name="Wan X."/>
            <person name="Donachie S.P."/>
        </authorList>
    </citation>
    <scope>NUCLEOTIDE SEQUENCE [LARGE SCALE GENOMIC DNA]</scope>
    <source>
        <strain evidence="2">JS</strain>
    </source>
</reference>
<evidence type="ECO:0000313" key="1">
    <source>
        <dbReference type="EMBL" id="AGY57575.1"/>
    </source>
</evidence>
<dbReference type="HOGENOM" id="CLU_037618_1_2_3"/>
<dbReference type="PROSITE" id="PS51257">
    <property type="entry name" value="PROKAR_LIPOPROTEIN"/>
    <property type="match status" value="1"/>
</dbReference>
<dbReference type="KEGG" id="glj:GKIL_1329"/>
<dbReference type="Gene3D" id="3.40.50.1820">
    <property type="entry name" value="alpha/beta hydrolase"/>
    <property type="match status" value="1"/>
</dbReference>
<organism evidence="1 2">
    <name type="scientific">Gloeobacter kilaueensis (strain ATCC BAA-2537 / CCAP 1431/1 / ULC 316 / JS1)</name>
    <dbReference type="NCBI Taxonomy" id="1183438"/>
    <lineage>
        <taxon>Bacteria</taxon>
        <taxon>Bacillati</taxon>
        <taxon>Cyanobacteriota</taxon>
        <taxon>Cyanophyceae</taxon>
        <taxon>Gloeobacterales</taxon>
        <taxon>Gloeobacteraceae</taxon>
        <taxon>Gloeobacter</taxon>
    </lineage>
</organism>
<dbReference type="STRING" id="1183438.GKIL_1329"/>
<proteinExistence type="predicted"/>
<dbReference type="RefSeq" id="WP_023172668.1">
    <property type="nucleotide sequence ID" value="NC_022600.1"/>
</dbReference>
<gene>
    <name evidence="1" type="primary">fes</name>
    <name evidence="1" type="ORF">GKIL_1329</name>
</gene>
<evidence type="ECO:0000313" key="2">
    <source>
        <dbReference type="Proteomes" id="UP000017396"/>
    </source>
</evidence>
<dbReference type="InterPro" id="IPR000801">
    <property type="entry name" value="Esterase-like"/>
</dbReference>
<name>U5QIR7_GLOK1</name>
<dbReference type="AlphaFoldDB" id="U5QIR7"/>
<dbReference type="PANTHER" id="PTHR48098">
    <property type="entry name" value="ENTEROCHELIN ESTERASE-RELATED"/>
    <property type="match status" value="1"/>
</dbReference>
<dbReference type="InterPro" id="IPR029058">
    <property type="entry name" value="AB_hydrolase_fold"/>
</dbReference>
<dbReference type="OrthoDB" id="9777383at2"/>
<accession>U5QIR7</accession>
<keyword evidence="2" id="KW-1185">Reference proteome</keyword>
<dbReference type="Proteomes" id="UP000017396">
    <property type="component" value="Chromosome"/>
</dbReference>
<sequence>MKKGLVALAACLALIVAAGCYWVFALGAVQPDGPVAAPGTRPFELLTYQSRLLGMPRQYALFLPPGYTSHPERRYPTIYLLHGGHGQASDWFIKGDAGGVIDRLYRSGALPESIVVAPDGNDRRGSSPFFDPDYVDGPNGRVLSAIGSELVQLIDQRYRTIPDPRLRAIGGLSSGGWGAFNIGLHYPTTFSVLFSHSGYFHYSGSGDRSINSPALFVDQLSPAKLLPLAFYLDAGRQDGEFLSETKQFARQLARMQLNVTFHAYPGGHGLVGPDAGWNYWHKHLADSLTLVGTRFKQALAQDARR</sequence>
<dbReference type="InterPro" id="IPR050583">
    <property type="entry name" value="Mycobacterial_A85_antigen"/>
</dbReference>